<feature type="transmembrane region" description="Helical" evidence="1">
    <location>
        <begin position="6"/>
        <end position="25"/>
    </location>
</feature>
<dbReference type="Proteomes" id="UP000234951">
    <property type="component" value="Unassembled WGS sequence"/>
</dbReference>
<keyword evidence="1" id="KW-0812">Transmembrane</keyword>
<evidence type="ECO:0000259" key="2">
    <source>
        <dbReference type="Pfam" id="PF07885"/>
    </source>
</evidence>
<reference evidence="4 6" key="2">
    <citation type="submission" date="2017-12" db="EMBL/GenBank/DDBJ databases">
        <title>Comparative Functional Genomics of Dry Heat Resistant strains isolated from the Viking Spacecraft.</title>
        <authorList>
            <person name="Seuylemezian A."/>
            <person name="Cooper K."/>
            <person name="Vaishampayan P."/>
        </authorList>
    </citation>
    <scope>NUCLEOTIDE SEQUENCE [LARGE SCALE GENOMIC DNA]</scope>
    <source>
        <strain evidence="4 6">ATCC 29669</strain>
    </source>
</reference>
<evidence type="ECO:0000313" key="5">
    <source>
        <dbReference type="Proteomes" id="UP000234951"/>
    </source>
</evidence>
<keyword evidence="1" id="KW-1133">Transmembrane helix</keyword>
<gene>
    <name evidence="3" type="ORF">CU635_21575</name>
    <name evidence="4" type="ORF">CVD25_22155</name>
</gene>
<name>A0A2N5GG34_9BACI</name>
<dbReference type="SUPFAM" id="SSF81324">
    <property type="entry name" value="Voltage-gated potassium channels"/>
    <property type="match status" value="1"/>
</dbReference>
<organism evidence="3 5">
    <name type="scientific">Bacillus canaveralius</name>
    <dbReference type="NCBI Taxonomy" id="1403243"/>
    <lineage>
        <taxon>Bacteria</taxon>
        <taxon>Bacillati</taxon>
        <taxon>Bacillota</taxon>
        <taxon>Bacilli</taxon>
        <taxon>Bacillales</taxon>
        <taxon>Bacillaceae</taxon>
        <taxon>Bacillus</taxon>
    </lineage>
</organism>
<accession>A0A2N5GG34</accession>
<proteinExistence type="predicted"/>
<feature type="transmembrane region" description="Helical" evidence="1">
    <location>
        <begin position="37"/>
        <end position="58"/>
    </location>
</feature>
<dbReference type="EMBL" id="PGVA01000079">
    <property type="protein sequence ID" value="PLR79717.1"/>
    <property type="molecule type" value="Genomic_DNA"/>
</dbReference>
<keyword evidence="1" id="KW-0472">Membrane</keyword>
<evidence type="ECO:0000313" key="3">
    <source>
        <dbReference type="EMBL" id="PLR79717.1"/>
    </source>
</evidence>
<dbReference type="EMBL" id="PGVD01000092">
    <property type="protein sequence ID" value="PLR88848.1"/>
    <property type="molecule type" value="Genomic_DNA"/>
</dbReference>
<feature type="transmembrane region" description="Helical" evidence="1">
    <location>
        <begin position="110"/>
        <end position="130"/>
    </location>
</feature>
<feature type="domain" description="Potassium channel" evidence="2">
    <location>
        <begin position="58"/>
        <end position="127"/>
    </location>
</feature>
<dbReference type="Proteomes" id="UP000235114">
    <property type="component" value="Unassembled WGS sequence"/>
</dbReference>
<dbReference type="RefSeq" id="WP_101579433.1">
    <property type="nucleotide sequence ID" value="NZ_PGVA01000079.1"/>
</dbReference>
<dbReference type="AlphaFoldDB" id="A0A2N5GG34"/>
<dbReference type="Gene3D" id="1.10.287.70">
    <property type="match status" value="1"/>
</dbReference>
<evidence type="ECO:0000313" key="4">
    <source>
        <dbReference type="EMBL" id="PLR88848.1"/>
    </source>
</evidence>
<protein>
    <submittedName>
        <fullName evidence="3">Transporter</fullName>
    </submittedName>
</protein>
<sequence length="134" mass="15027">MMFYAMLAIVIFCIGMSLRTLFLPYKIKGKRVSFENFLFLILIYATIMIGFGLVFMLFELQGEPVLIEAGTRAAVDFWSRLETSLYFSAMTLFSVGYGDVFPIGIGRMIAVIEALIGYTIPAAFVARAVFDSEK</sequence>
<dbReference type="InterPro" id="IPR013099">
    <property type="entry name" value="K_chnl_dom"/>
</dbReference>
<evidence type="ECO:0000313" key="6">
    <source>
        <dbReference type="Proteomes" id="UP000235114"/>
    </source>
</evidence>
<reference evidence="3 5" key="1">
    <citation type="submission" date="2017-11" db="EMBL/GenBank/DDBJ databases">
        <title>Comparitive Functional Genomics of Dry Heat Resistant strains isolated from the Viking Spacecraft.</title>
        <authorList>
            <person name="Seuylemezian A."/>
            <person name="Cooper K."/>
            <person name="Vaishampayan P."/>
        </authorList>
    </citation>
    <scope>NUCLEOTIDE SEQUENCE [LARGE SCALE GENOMIC DNA]</scope>
    <source>
        <strain evidence="3 5">M4.6</strain>
    </source>
</reference>
<dbReference type="OrthoDB" id="9813518at2"/>
<keyword evidence="6" id="KW-1185">Reference proteome</keyword>
<dbReference type="Pfam" id="PF07885">
    <property type="entry name" value="Ion_trans_2"/>
    <property type="match status" value="1"/>
</dbReference>
<comment type="caution">
    <text evidence="3">The sequence shown here is derived from an EMBL/GenBank/DDBJ whole genome shotgun (WGS) entry which is preliminary data.</text>
</comment>
<evidence type="ECO:0000256" key="1">
    <source>
        <dbReference type="SAM" id="Phobius"/>
    </source>
</evidence>